<protein>
    <submittedName>
        <fullName evidence="2">Uncharacterized protein</fullName>
    </submittedName>
</protein>
<reference evidence="2 3" key="1">
    <citation type="journal article" date="2011" name="Genome Biol.">
        <title>Comparative genome sequence analysis underscores mycoparasitism as the ancestral life style of Trichoderma.</title>
        <authorList>
            <person name="Kubicek C.P."/>
            <person name="Herrera-Estrella A."/>
            <person name="Seidl-Seiboth V."/>
            <person name="Martinez D.A."/>
            <person name="Druzhinina I.S."/>
            <person name="Thon M."/>
            <person name="Zeilinger S."/>
            <person name="Casas-Flores S."/>
            <person name="Horwitz B.A."/>
            <person name="Mukherjee P.K."/>
            <person name="Mukherjee M."/>
            <person name="Kredics L."/>
            <person name="Alcaraz L.D."/>
            <person name="Aerts A."/>
            <person name="Antal Z."/>
            <person name="Atanasova L."/>
            <person name="Cervantes-Badillo M.G."/>
            <person name="Challacombe J."/>
            <person name="Chertkov O."/>
            <person name="McCluskey K."/>
            <person name="Coulpier F."/>
            <person name="Deshpande N."/>
            <person name="von Doehren H."/>
            <person name="Ebbole D.J."/>
            <person name="Esquivel-Naranjo E.U."/>
            <person name="Fekete E."/>
            <person name="Flipphi M."/>
            <person name="Glaser F."/>
            <person name="Gomez-Rodriguez E.Y."/>
            <person name="Gruber S."/>
            <person name="Han C."/>
            <person name="Henrissat B."/>
            <person name="Hermosa R."/>
            <person name="Hernandez-Onate M."/>
            <person name="Karaffa L."/>
            <person name="Kosti I."/>
            <person name="Le Crom S."/>
            <person name="Lindquist E."/>
            <person name="Lucas S."/>
            <person name="Luebeck M."/>
            <person name="Luebeck P.S."/>
            <person name="Margeot A."/>
            <person name="Metz B."/>
            <person name="Misra M."/>
            <person name="Nevalainen H."/>
            <person name="Omann M."/>
            <person name="Packer N."/>
            <person name="Perrone G."/>
            <person name="Uresti-Rivera E.E."/>
            <person name="Salamov A."/>
            <person name="Schmoll M."/>
            <person name="Seiboth B."/>
            <person name="Shapiro H."/>
            <person name="Sukno S."/>
            <person name="Tamayo-Ramos J.A."/>
            <person name="Tisch D."/>
            <person name="Wiest A."/>
            <person name="Wilkinson H.H."/>
            <person name="Zhang M."/>
            <person name="Coutinho P.M."/>
            <person name="Kenerley C.M."/>
            <person name="Monte E."/>
            <person name="Baker S.E."/>
            <person name="Grigoriev I.V."/>
        </authorList>
    </citation>
    <scope>NUCLEOTIDE SEQUENCE [LARGE SCALE GENOMIC DNA]</scope>
    <source>
        <strain evidence="3">ATCC 20476 / IMI 206040</strain>
    </source>
</reference>
<name>G9NSY7_HYPAI</name>
<dbReference type="HOGENOM" id="CLU_1547798_0_0_1"/>
<gene>
    <name evidence="2" type="ORF">TRIATDRAFT_273387</name>
</gene>
<sequence>MPPSSTGATCGDGAVFSVSSCFSASLCPLYIGYFLSGFSCGPFDHIRSWIELDNGSKVTAHLPHILPPVPRLSLVSVQVVRANAEPSHSANEATDSATQAAARPCVPAPNDPKYSLSHFQDESKETGPSCQRPPPGFGKMQGDAEAVAEAEARMRKELRAFDAKFLGGTSAGK</sequence>
<evidence type="ECO:0000256" key="1">
    <source>
        <dbReference type="SAM" id="MobiDB-lite"/>
    </source>
</evidence>
<dbReference type="eggNOG" id="ENOG502RKH3">
    <property type="taxonomic scope" value="Eukaryota"/>
</dbReference>
<feature type="region of interest" description="Disordered" evidence="1">
    <location>
        <begin position="113"/>
        <end position="144"/>
    </location>
</feature>
<evidence type="ECO:0000313" key="2">
    <source>
        <dbReference type="EMBL" id="EHK46531.1"/>
    </source>
</evidence>
<dbReference type="Proteomes" id="UP000005426">
    <property type="component" value="Unassembled WGS sequence"/>
</dbReference>
<proteinExistence type="predicted"/>
<accession>G9NSY7</accession>
<feature type="region of interest" description="Disordered" evidence="1">
    <location>
        <begin position="85"/>
        <end position="104"/>
    </location>
</feature>
<dbReference type="EMBL" id="ABDG02000022">
    <property type="protein sequence ID" value="EHK46531.1"/>
    <property type="molecule type" value="Genomic_DNA"/>
</dbReference>
<dbReference type="OrthoDB" id="10423937at2759"/>
<keyword evidence="3" id="KW-1185">Reference proteome</keyword>
<feature type="compositionally biased region" description="Polar residues" evidence="1">
    <location>
        <begin position="86"/>
        <end position="99"/>
    </location>
</feature>
<organism evidence="2 3">
    <name type="scientific">Hypocrea atroviridis (strain ATCC 20476 / IMI 206040)</name>
    <name type="common">Trichoderma atroviride</name>
    <dbReference type="NCBI Taxonomy" id="452589"/>
    <lineage>
        <taxon>Eukaryota</taxon>
        <taxon>Fungi</taxon>
        <taxon>Dikarya</taxon>
        <taxon>Ascomycota</taxon>
        <taxon>Pezizomycotina</taxon>
        <taxon>Sordariomycetes</taxon>
        <taxon>Hypocreomycetidae</taxon>
        <taxon>Hypocreales</taxon>
        <taxon>Hypocreaceae</taxon>
        <taxon>Trichoderma</taxon>
    </lineage>
</organism>
<comment type="caution">
    <text evidence="2">The sequence shown here is derived from an EMBL/GenBank/DDBJ whole genome shotgun (WGS) entry which is preliminary data.</text>
</comment>
<dbReference type="AlphaFoldDB" id="G9NSY7"/>
<evidence type="ECO:0000313" key="3">
    <source>
        <dbReference type="Proteomes" id="UP000005426"/>
    </source>
</evidence>